<dbReference type="InterPro" id="IPR012338">
    <property type="entry name" value="Beta-lactam/transpept-like"/>
</dbReference>
<dbReference type="GO" id="GO:0071972">
    <property type="term" value="F:peptidoglycan L,D-transpeptidase activity"/>
    <property type="evidence" value="ECO:0007669"/>
    <property type="project" value="TreeGrafter"/>
</dbReference>
<protein>
    <submittedName>
        <fullName evidence="15">Penicillin-binding protein</fullName>
    </submittedName>
</protein>
<feature type="domain" description="Penicillin-binding protein dimerisation" evidence="14">
    <location>
        <begin position="58"/>
        <end position="369"/>
    </location>
</feature>
<keyword evidence="5 12" id="KW-0812">Transmembrane</keyword>
<dbReference type="SUPFAM" id="SSF56601">
    <property type="entry name" value="beta-lactamase/transpeptidase-like"/>
    <property type="match status" value="1"/>
</dbReference>
<dbReference type="InterPro" id="IPR050515">
    <property type="entry name" value="Beta-lactam/transpept"/>
</dbReference>
<dbReference type="GO" id="GO:0009252">
    <property type="term" value="P:peptidoglycan biosynthetic process"/>
    <property type="evidence" value="ECO:0007669"/>
    <property type="project" value="UniProtKB-KW"/>
</dbReference>
<evidence type="ECO:0000259" key="14">
    <source>
        <dbReference type="Pfam" id="PF03717"/>
    </source>
</evidence>
<keyword evidence="8 12" id="KW-1133">Transmembrane helix</keyword>
<dbReference type="GO" id="GO:0008360">
    <property type="term" value="P:regulation of cell shape"/>
    <property type="evidence" value="ECO:0007669"/>
    <property type="project" value="UniProtKB-KW"/>
</dbReference>
<dbReference type="PANTHER" id="PTHR30627">
    <property type="entry name" value="PEPTIDOGLYCAN D,D-TRANSPEPTIDASE"/>
    <property type="match status" value="1"/>
</dbReference>
<dbReference type="SUPFAM" id="SSF56519">
    <property type="entry name" value="Penicillin binding protein dimerisation domain"/>
    <property type="match status" value="1"/>
</dbReference>
<evidence type="ECO:0000256" key="3">
    <source>
        <dbReference type="ARBA" id="ARBA00007171"/>
    </source>
</evidence>
<dbReference type="InterPro" id="IPR005311">
    <property type="entry name" value="PBP_dimer"/>
</dbReference>
<evidence type="ECO:0000256" key="2">
    <source>
        <dbReference type="ARBA" id="ARBA00004236"/>
    </source>
</evidence>
<evidence type="ECO:0000256" key="9">
    <source>
        <dbReference type="ARBA" id="ARBA00023136"/>
    </source>
</evidence>
<feature type="domain" description="Penicillin-binding protein transpeptidase" evidence="13">
    <location>
        <begin position="779"/>
        <end position="917"/>
    </location>
</feature>
<comment type="subcellular location">
    <subcellularLocation>
        <location evidence="2">Cell membrane</location>
    </subcellularLocation>
    <subcellularLocation>
        <location evidence="1">Membrane</location>
        <topology evidence="1">Single-pass membrane protein</topology>
    </subcellularLocation>
</comment>
<proteinExistence type="inferred from homology"/>
<accession>A0A7X0VS65</accession>
<dbReference type="GO" id="GO:0071555">
    <property type="term" value="P:cell wall organization"/>
    <property type="evidence" value="ECO:0007669"/>
    <property type="project" value="UniProtKB-KW"/>
</dbReference>
<dbReference type="RefSeq" id="WP_185163910.1">
    <property type="nucleotide sequence ID" value="NZ_JACKWY010000003.1"/>
</dbReference>
<feature type="compositionally biased region" description="Basic and acidic residues" evidence="11">
    <location>
        <begin position="960"/>
        <end position="979"/>
    </location>
</feature>
<feature type="region of interest" description="Disordered" evidence="11">
    <location>
        <begin position="958"/>
        <end position="979"/>
    </location>
</feature>
<evidence type="ECO:0000313" key="16">
    <source>
        <dbReference type="Proteomes" id="UP000585258"/>
    </source>
</evidence>
<evidence type="ECO:0000256" key="1">
    <source>
        <dbReference type="ARBA" id="ARBA00004167"/>
    </source>
</evidence>
<keyword evidence="7" id="KW-0573">Peptidoglycan synthesis</keyword>
<dbReference type="AlphaFoldDB" id="A0A7X0VS65"/>
<evidence type="ECO:0000256" key="11">
    <source>
        <dbReference type="SAM" id="MobiDB-lite"/>
    </source>
</evidence>
<reference evidence="15 16" key="1">
    <citation type="submission" date="2020-08" db="EMBL/GenBank/DDBJ databases">
        <title>Clostridia isolated from Swiss meat.</title>
        <authorList>
            <person name="Wambui J."/>
            <person name="Stevens M.J.A."/>
            <person name="Stephan R."/>
        </authorList>
    </citation>
    <scope>NUCLEOTIDE SEQUENCE [LARGE SCALE GENOMIC DNA]</scope>
    <source>
        <strain evidence="15 16">CM001</strain>
    </source>
</reference>
<keyword evidence="10" id="KW-0961">Cell wall biogenesis/degradation</keyword>
<comment type="caution">
    <text evidence="15">The sequence shown here is derived from an EMBL/GenBank/DDBJ whole genome shotgun (WGS) entry which is preliminary data.</text>
</comment>
<evidence type="ECO:0000256" key="10">
    <source>
        <dbReference type="ARBA" id="ARBA00023316"/>
    </source>
</evidence>
<evidence type="ECO:0000259" key="13">
    <source>
        <dbReference type="Pfam" id="PF00905"/>
    </source>
</evidence>
<gene>
    <name evidence="15" type="ORF">H7E68_05945</name>
</gene>
<evidence type="ECO:0000256" key="6">
    <source>
        <dbReference type="ARBA" id="ARBA00022960"/>
    </source>
</evidence>
<evidence type="ECO:0000313" key="15">
    <source>
        <dbReference type="EMBL" id="MBB6714271.1"/>
    </source>
</evidence>
<evidence type="ECO:0000256" key="4">
    <source>
        <dbReference type="ARBA" id="ARBA00022475"/>
    </source>
</evidence>
<dbReference type="InterPro" id="IPR001460">
    <property type="entry name" value="PCN-bd_Tpept"/>
</dbReference>
<evidence type="ECO:0000256" key="12">
    <source>
        <dbReference type="SAM" id="Phobius"/>
    </source>
</evidence>
<comment type="similarity">
    <text evidence="3">Belongs to the transpeptidase family.</text>
</comment>
<dbReference type="Gene3D" id="3.90.1310.10">
    <property type="entry name" value="Penicillin-binding protein 2a (Domain 2)"/>
    <property type="match status" value="2"/>
</dbReference>
<evidence type="ECO:0000256" key="5">
    <source>
        <dbReference type="ARBA" id="ARBA00022692"/>
    </source>
</evidence>
<dbReference type="InterPro" id="IPR036138">
    <property type="entry name" value="PBP_dimer_sf"/>
</dbReference>
<evidence type="ECO:0000256" key="8">
    <source>
        <dbReference type="ARBA" id="ARBA00022989"/>
    </source>
</evidence>
<dbReference type="PANTHER" id="PTHR30627:SF2">
    <property type="entry name" value="PEPTIDOGLYCAN D,D-TRANSPEPTIDASE MRDA"/>
    <property type="match status" value="1"/>
</dbReference>
<evidence type="ECO:0000256" key="7">
    <source>
        <dbReference type="ARBA" id="ARBA00022984"/>
    </source>
</evidence>
<sequence>MIVQKPRKKKKLSRYTVLNIIMLTIFGIIVIKLLYLQVYKYDDYKERADVSSTRFVAEKAPRGKIYDNKGNLLATNTQTYTLTYTKTDESQERFYETMDKVFKILSENSEKFQDDLLLKIDGNGKFYYDFKTTSADSRKAVEKLFKRDRGLHEGVQKKLFKDEKGDLTDTQIDKINEELLKMTPEDTFYELVKTYDMYELILDPKLKEEGKEKEKEKEAEIKKYTNMSGKEVTDLLLEKYSVNDLRNYMVIKDTIKMQSFKGYRAVTIANNIKRDTAFIVEQKLNNLPGIDVSLTPIRYYPYKNLGSSVLGYMSSIGSWEESTYELQGYDASSDLIGTAGIESAFEEQLKGTKGGATIKVNSKGKETEKLFELESYQGNNVHLTIDKDVQYAAQQSLADQINALTTTGVNGEQPWKSATRGAVVAIEVKTGRILALASYPDYDPNLFAIPGQLTPEQSEKYFNPDLEKFGKEFISKTGATGGLDKLFYKDEESGIRDDSNDVYPRSFYNYATLGLIPPGSAFKPVTAVAGLQEGVFGIGETVYDSGTFDIHPEIGYKPKNYGGIGNQDTDIKRALEKSSNFYFFETEYRLYNKYNGGIEAQNKLAEYAWKFGLGSDPNRKQKLGTGIEIPERIGTMYSFEEYKAAKISTSMYAFVNAFKKGEYTGRTFIPFDIEKLDDDSDELKAAKQALKDKILARLELVGVDVEKATDDEFNKSVEPDILKIMKLSTKYKETIDSYEKEKGIKVDLENEVAKLANAVTLFTIDQKTEMTNIAEPINAAIGQGISNFTPLELANYMATLANNGVRNRVRLVDKITTQDGEVVKEFETEQVDKVDIDPQNYAAIKEGMRRVTNSGGYAQTVFDGFPIKTASKTGTADFRSDDEKYKEIGRQPYATFGGFAPLDDPKIAVFSVIYDASRGSFASMPARAVYEAYFKDELIKMDPNYPSKSSMFKKYVTDSPYKDNKDTLEPVKTEEIKKP</sequence>
<dbReference type="GO" id="GO:0008658">
    <property type="term" value="F:penicillin binding"/>
    <property type="evidence" value="ECO:0007669"/>
    <property type="project" value="InterPro"/>
</dbReference>
<dbReference type="Gene3D" id="3.40.710.10">
    <property type="entry name" value="DD-peptidase/beta-lactamase superfamily"/>
    <property type="match status" value="2"/>
</dbReference>
<dbReference type="Pfam" id="PF03717">
    <property type="entry name" value="PBP_dimer"/>
    <property type="match status" value="1"/>
</dbReference>
<name>A0A7X0VS65_9CLOT</name>
<feature type="transmembrane region" description="Helical" evidence="12">
    <location>
        <begin position="12"/>
        <end position="35"/>
    </location>
</feature>
<keyword evidence="9 12" id="KW-0472">Membrane</keyword>
<dbReference type="Proteomes" id="UP000585258">
    <property type="component" value="Unassembled WGS sequence"/>
</dbReference>
<dbReference type="EMBL" id="JACKWY010000003">
    <property type="protein sequence ID" value="MBB6714271.1"/>
    <property type="molecule type" value="Genomic_DNA"/>
</dbReference>
<dbReference type="Pfam" id="PF00905">
    <property type="entry name" value="Transpeptidase"/>
    <property type="match status" value="2"/>
</dbReference>
<dbReference type="GO" id="GO:0005886">
    <property type="term" value="C:plasma membrane"/>
    <property type="evidence" value="ECO:0007669"/>
    <property type="project" value="UniProtKB-SubCell"/>
</dbReference>
<keyword evidence="4" id="KW-1003">Cell membrane</keyword>
<feature type="domain" description="Penicillin-binding protein transpeptidase" evidence="13">
    <location>
        <begin position="421"/>
        <end position="632"/>
    </location>
</feature>
<organism evidence="15 16">
    <name type="scientific">Clostridium gasigenes</name>
    <dbReference type="NCBI Taxonomy" id="94869"/>
    <lineage>
        <taxon>Bacteria</taxon>
        <taxon>Bacillati</taxon>
        <taxon>Bacillota</taxon>
        <taxon>Clostridia</taxon>
        <taxon>Eubacteriales</taxon>
        <taxon>Clostridiaceae</taxon>
        <taxon>Clostridium</taxon>
    </lineage>
</organism>
<keyword evidence="6" id="KW-0133">Cell shape</keyword>